<keyword evidence="2" id="KW-1185">Reference proteome</keyword>
<evidence type="ECO:0000313" key="2">
    <source>
        <dbReference type="Proteomes" id="UP000679126"/>
    </source>
</evidence>
<organism evidence="1 2">
    <name type="scientific">Chitinophaga chungangae</name>
    <dbReference type="NCBI Taxonomy" id="2821488"/>
    <lineage>
        <taxon>Bacteria</taxon>
        <taxon>Pseudomonadati</taxon>
        <taxon>Bacteroidota</taxon>
        <taxon>Chitinophagia</taxon>
        <taxon>Chitinophagales</taxon>
        <taxon>Chitinophagaceae</taxon>
        <taxon>Chitinophaga</taxon>
    </lineage>
</organism>
<dbReference type="Proteomes" id="UP000679126">
    <property type="component" value="Unassembled WGS sequence"/>
</dbReference>
<reference evidence="2" key="1">
    <citation type="submission" date="2021-03" db="EMBL/GenBank/DDBJ databases">
        <title>Assistant Professor.</title>
        <authorList>
            <person name="Huq M.A."/>
        </authorList>
    </citation>
    <scope>NUCLEOTIDE SEQUENCE [LARGE SCALE GENOMIC DNA]</scope>
    <source>
        <strain evidence="2">MAH-28</strain>
    </source>
</reference>
<evidence type="ECO:0000313" key="1">
    <source>
        <dbReference type="EMBL" id="MBO9154075.1"/>
    </source>
</evidence>
<dbReference type="EMBL" id="JAGHKP010000003">
    <property type="protein sequence ID" value="MBO9154075.1"/>
    <property type="molecule type" value="Genomic_DNA"/>
</dbReference>
<proteinExistence type="predicted"/>
<accession>A0ABS3YI21</accession>
<comment type="caution">
    <text evidence="1">The sequence shown here is derived from an EMBL/GenBank/DDBJ whole genome shotgun (WGS) entry which is preliminary data.</text>
</comment>
<gene>
    <name evidence="1" type="ORF">J7I43_17740</name>
</gene>
<dbReference type="RefSeq" id="WP_209147195.1">
    <property type="nucleotide sequence ID" value="NZ_JAGHKP010000003.1"/>
</dbReference>
<protein>
    <submittedName>
        <fullName evidence="1">Uncharacterized protein</fullName>
    </submittedName>
</protein>
<name>A0ABS3YI21_9BACT</name>
<sequence>MSKTQLFRYINDLVRLEYVRITGGHINKGFSYQVSWWDHYTAMRQQVRQHLHDQLAALEAGTPGNASGTLEPATVL</sequence>